<gene>
    <name evidence="1" type="ORF">SIDU_12950</name>
</gene>
<accession>A0A1L5BR51</accession>
<dbReference type="KEGG" id="sinb:SIDU_12950"/>
<evidence type="ECO:0000313" key="2">
    <source>
        <dbReference type="Proteomes" id="UP000004550"/>
    </source>
</evidence>
<sequence length="71" mass="8311">MLIPPLLADIGRFQLSRFNVHIQTMISPGYQLRKSWICLIRLALCIGPREEVFHNKRDMPMRILGCLFKTL</sequence>
<dbReference type="Proteomes" id="UP000004550">
    <property type="component" value="Chromosome"/>
</dbReference>
<dbReference type="EMBL" id="CP013070">
    <property type="protein sequence ID" value="APL95346.1"/>
    <property type="molecule type" value="Genomic_DNA"/>
</dbReference>
<protein>
    <submittedName>
        <fullName evidence="1">Uncharacterized protein</fullName>
    </submittedName>
</protein>
<proteinExistence type="predicted"/>
<dbReference type="AlphaFoldDB" id="A0A1L5BR51"/>
<name>A0A1L5BR51_SPHIB</name>
<reference evidence="1 2" key="1">
    <citation type="journal article" date="2012" name="J. Bacteriol.">
        <title>Genome sequence of Sphingobium indicum B90A, a hexachlorocyclohexane-degrading bacterium.</title>
        <authorList>
            <person name="Anand S."/>
            <person name="Sangwan N."/>
            <person name="Lata P."/>
            <person name="Kaur J."/>
            <person name="Dua A."/>
            <person name="Singh A.K."/>
            <person name="Verma M."/>
            <person name="Kaur J."/>
            <person name="Khurana J.P."/>
            <person name="Khurana P."/>
            <person name="Mathur S."/>
            <person name="Lal R."/>
        </authorList>
    </citation>
    <scope>NUCLEOTIDE SEQUENCE [LARGE SCALE GENOMIC DNA]</scope>
    <source>
        <strain evidence="2">DSM 16412 / CCM 7286 / MTCC 6364 / B90A</strain>
    </source>
</reference>
<organism evidence="1 2">
    <name type="scientific">Sphingobium indicum (strain DSM 16412 / CCM 7286 / MTCC 6364 / B90A)</name>
    <dbReference type="NCBI Taxonomy" id="861109"/>
    <lineage>
        <taxon>Bacteria</taxon>
        <taxon>Pseudomonadati</taxon>
        <taxon>Pseudomonadota</taxon>
        <taxon>Alphaproteobacteria</taxon>
        <taxon>Sphingomonadales</taxon>
        <taxon>Sphingomonadaceae</taxon>
        <taxon>Sphingobium</taxon>
    </lineage>
</organism>
<evidence type="ECO:0000313" key="1">
    <source>
        <dbReference type="EMBL" id="APL95346.1"/>
    </source>
</evidence>